<sequence>MKKELFFVRFLKNPLKIGAVFPSSRFLATRMIEKINFKTAKVIIEYGPGTGVFTKELLKHQQKDTLVVLIESDPYFYQKLVEKYSGKKNIIVIHSSAENVEEILKDLQITQVDYIISGLPFASLPKSVTQTILEKTKRVLETDGYFITFQYTLYKLADFKKYFPSISLKKEYRNLPPAYILSCINKK</sequence>
<evidence type="ECO:0000256" key="7">
    <source>
        <dbReference type="ARBA" id="ARBA00030809"/>
    </source>
</evidence>
<dbReference type="PANTHER" id="PTHR11727:SF14">
    <property type="entry name" value="BLL8166 PROTEIN"/>
    <property type="match status" value="1"/>
</dbReference>
<keyword evidence="4" id="KW-0949">S-adenosyl-L-methionine</keyword>
<dbReference type="SUPFAM" id="SSF53335">
    <property type="entry name" value="S-adenosyl-L-methionine-dependent methyltransferases"/>
    <property type="match status" value="1"/>
</dbReference>
<evidence type="ECO:0000313" key="9">
    <source>
        <dbReference type="Proteomes" id="UP001398420"/>
    </source>
</evidence>
<accession>A0ABU9LMZ2</accession>
<dbReference type="PROSITE" id="PS01131">
    <property type="entry name" value="RRNA_A_DIMETH"/>
    <property type="match status" value="1"/>
</dbReference>
<evidence type="ECO:0000313" key="8">
    <source>
        <dbReference type="EMBL" id="MEL5989173.1"/>
    </source>
</evidence>
<keyword evidence="3" id="KW-0808">Transferase</keyword>
<dbReference type="InterPro" id="IPR020596">
    <property type="entry name" value="rRNA_Ade_Mease_Trfase_CS"/>
</dbReference>
<gene>
    <name evidence="8" type="ORF">AAF454_12240</name>
</gene>
<keyword evidence="5" id="KW-0694">RNA-binding</keyword>
<dbReference type="InterPro" id="IPR029063">
    <property type="entry name" value="SAM-dependent_MTases_sf"/>
</dbReference>
<evidence type="ECO:0000256" key="1">
    <source>
        <dbReference type="ARBA" id="ARBA00016505"/>
    </source>
</evidence>
<keyword evidence="9" id="KW-1185">Reference proteome</keyword>
<protein>
    <recommendedName>
        <fullName evidence="1">rRNA adenine N-6-methyltransferase</fullName>
    </recommendedName>
    <alternativeName>
        <fullName evidence="7">Erythromycin resistance protein</fullName>
    </alternativeName>
    <alternativeName>
        <fullName evidence="6">Macrolide-lincosamide-streptogramin B resistance protein</fullName>
    </alternativeName>
</protein>
<dbReference type="Pfam" id="PF00398">
    <property type="entry name" value="RrnaAD"/>
    <property type="match status" value="1"/>
</dbReference>
<evidence type="ECO:0000256" key="6">
    <source>
        <dbReference type="ARBA" id="ARBA00029941"/>
    </source>
</evidence>
<dbReference type="PANTHER" id="PTHR11727">
    <property type="entry name" value="DIMETHYLADENOSINE TRANSFERASE"/>
    <property type="match status" value="1"/>
</dbReference>
<dbReference type="EMBL" id="JBCEWA010000009">
    <property type="protein sequence ID" value="MEL5989173.1"/>
    <property type="molecule type" value="Genomic_DNA"/>
</dbReference>
<organism evidence="8 9">
    <name type="scientific">Kurthia gibsonii</name>
    <dbReference type="NCBI Taxonomy" id="33946"/>
    <lineage>
        <taxon>Bacteria</taxon>
        <taxon>Bacillati</taxon>
        <taxon>Bacillota</taxon>
        <taxon>Bacilli</taxon>
        <taxon>Bacillales</taxon>
        <taxon>Caryophanaceae</taxon>
        <taxon>Kurthia</taxon>
    </lineage>
</organism>
<evidence type="ECO:0000256" key="5">
    <source>
        <dbReference type="ARBA" id="ARBA00022884"/>
    </source>
</evidence>
<reference evidence="8 9" key="1">
    <citation type="submission" date="2024-04" db="EMBL/GenBank/DDBJ databases">
        <authorList>
            <person name="Wu Y.S."/>
            <person name="Zhang L."/>
        </authorList>
    </citation>
    <scope>NUCLEOTIDE SEQUENCE [LARGE SCALE GENOMIC DNA]</scope>
    <source>
        <strain evidence="8 9">KG-01</strain>
    </source>
</reference>
<keyword evidence="2" id="KW-0489">Methyltransferase</keyword>
<evidence type="ECO:0000256" key="4">
    <source>
        <dbReference type="ARBA" id="ARBA00022691"/>
    </source>
</evidence>
<dbReference type="Proteomes" id="UP001398420">
    <property type="component" value="Unassembled WGS sequence"/>
</dbReference>
<dbReference type="InterPro" id="IPR001737">
    <property type="entry name" value="KsgA/Erm"/>
</dbReference>
<evidence type="ECO:0000256" key="3">
    <source>
        <dbReference type="ARBA" id="ARBA00022679"/>
    </source>
</evidence>
<dbReference type="Gene3D" id="3.40.50.150">
    <property type="entry name" value="Vaccinia Virus protein VP39"/>
    <property type="match status" value="1"/>
</dbReference>
<name>A0ABU9LMZ2_9BACL</name>
<evidence type="ECO:0000256" key="2">
    <source>
        <dbReference type="ARBA" id="ARBA00022603"/>
    </source>
</evidence>
<proteinExistence type="predicted"/>
<comment type="caution">
    <text evidence="8">The sequence shown here is derived from an EMBL/GenBank/DDBJ whole genome shotgun (WGS) entry which is preliminary data.</text>
</comment>
<dbReference type="RefSeq" id="WP_342303104.1">
    <property type="nucleotide sequence ID" value="NZ_JBCEWA010000009.1"/>
</dbReference>